<gene>
    <name evidence="10" type="ORF">FYJ76_00380</name>
    <name evidence="11" type="ORF">GMD59_03885</name>
    <name evidence="9" type="ORF">TQ39_06775</name>
</gene>
<comment type="caution">
    <text evidence="9">The sequence shown here is derived from an EMBL/GenBank/DDBJ whole genome shotgun (WGS) entry which is preliminary data.</text>
</comment>
<evidence type="ECO:0000313" key="10">
    <source>
        <dbReference type="EMBL" id="MST90399.1"/>
    </source>
</evidence>
<dbReference type="EMBL" id="WMZU01000003">
    <property type="protein sequence ID" value="MTS26426.1"/>
    <property type="molecule type" value="Genomic_DNA"/>
</dbReference>
<evidence type="ECO:0000313" key="9">
    <source>
        <dbReference type="EMBL" id="KJF40343.1"/>
    </source>
</evidence>
<dbReference type="PATRIC" id="fig|1550024.3.peg.1525"/>
<keyword evidence="12" id="KW-1185">Reference proteome</keyword>
<dbReference type="RefSeq" id="WP_009324793.1">
    <property type="nucleotide sequence ID" value="NZ_CAUBBA010000002.1"/>
</dbReference>
<keyword evidence="3" id="KW-0813">Transport</keyword>
<evidence type="ECO:0000313" key="14">
    <source>
        <dbReference type="Proteomes" id="UP000472755"/>
    </source>
</evidence>
<dbReference type="Proteomes" id="UP000032483">
    <property type="component" value="Unassembled WGS sequence"/>
</dbReference>
<dbReference type="GO" id="GO:0005886">
    <property type="term" value="C:plasma membrane"/>
    <property type="evidence" value="ECO:0007669"/>
    <property type="project" value="UniProtKB-SubCell"/>
</dbReference>
<evidence type="ECO:0000313" key="12">
    <source>
        <dbReference type="Proteomes" id="UP000032483"/>
    </source>
</evidence>
<evidence type="ECO:0000256" key="2">
    <source>
        <dbReference type="ARBA" id="ARBA00009773"/>
    </source>
</evidence>
<feature type="transmembrane region" description="Helical" evidence="8">
    <location>
        <begin position="250"/>
        <end position="267"/>
    </location>
</feature>
<keyword evidence="5 8" id="KW-0812">Transmembrane</keyword>
<feature type="transmembrane region" description="Helical" evidence="8">
    <location>
        <begin position="43"/>
        <end position="67"/>
    </location>
</feature>
<feature type="transmembrane region" description="Helical" evidence="8">
    <location>
        <begin position="340"/>
        <end position="373"/>
    </location>
</feature>
<evidence type="ECO:0000256" key="8">
    <source>
        <dbReference type="SAM" id="Phobius"/>
    </source>
</evidence>
<protein>
    <submittedName>
        <fullName evidence="10">AI-2E family transporter</fullName>
    </submittedName>
    <submittedName>
        <fullName evidence="9">Membrane protein</fullName>
    </submittedName>
</protein>
<dbReference type="EMBL" id="JXXK01000007">
    <property type="protein sequence ID" value="KJF40343.1"/>
    <property type="molecule type" value="Genomic_DNA"/>
</dbReference>
<dbReference type="AlphaFoldDB" id="A0A0D8J3I3"/>
<evidence type="ECO:0000313" key="11">
    <source>
        <dbReference type="EMBL" id="MTS26426.1"/>
    </source>
</evidence>
<comment type="similarity">
    <text evidence="2">Belongs to the autoinducer-2 exporter (AI-2E) (TC 2.A.86) family.</text>
</comment>
<dbReference type="GO" id="GO:0055085">
    <property type="term" value="P:transmembrane transport"/>
    <property type="evidence" value="ECO:0007669"/>
    <property type="project" value="TreeGrafter"/>
</dbReference>
<evidence type="ECO:0000256" key="5">
    <source>
        <dbReference type="ARBA" id="ARBA00022692"/>
    </source>
</evidence>
<name>A0A0D8J3I3_9FIRM</name>
<feature type="transmembrane region" description="Helical" evidence="8">
    <location>
        <begin position="299"/>
        <end position="320"/>
    </location>
</feature>
<reference evidence="11 14" key="2">
    <citation type="journal article" date="2019" name="Nat. Med.">
        <title>A library of human gut bacterial isolates paired with longitudinal multiomics data enables mechanistic microbiome research.</title>
        <authorList>
            <person name="Poyet M."/>
            <person name="Groussin M."/>
            <person name="Gibbons S.M."/>
            <person name="Avila-Pacheco J."/>
            <person name="Jiang X."/>
            <person name="Kearney S.M."/>
            <person name="Perrotta A.R."/>
            <person name="Berdy B."/>
            <person name="Zhao S."/>
            <person name="Lieberman T.D."/>
            <person name="Swanson P.K."/>
            <person name="Smith M."/>
            <person name="Roesemann S."/>
            <person name="Alexander J.E."/>
            <person name="Rich S.A."/>
            <person name="Livny J."/>
            <person name="Vlamakis H."/>
            <person name="Clish C."/>
            <person name="Bullock K."/>
            <person name="Deik A."/>
            <person name="Scott J."/>
            <person name="Pierce K.A."/>
            <person name="Xavier R.J."/>
            <person name="Alm E.J."/>
        </authorList>
    </citation>
    <scope>NUCLEOTIDE SEQUENCE [LARGE SCALE GENOMIC DNA]</scope>
    <source>
        <strain evidence="11 14">BIOML-A4</strain>
    </source>
</reference>
<evidence type="ECO:0000256" key="3">
    <source>
        <dbReference type="ARBA" id="ARBA00022448"/>
    </source>
</evidence>
<keyword evidence="4" id="KW-1003">Cell membrane</keyword>
<proteinExistence type="inferred from homology"/>
<feature type="transmembrane region" description="Helical" evidence="8">
    <location>
        <begin position="273"/>
        <end position="292"/>
    </location>
</feature>
<dbReference type="Proteomes" id="UP000472755">
    <property type="component" value="Unassembled WGS sequence"/>
</dbReference>
<sequence length="424" mass="46606">MKHDSFKTYLHWGLTAFGVVALSILFFFSLFKVGALVHFFQTLLGILMPFVYGLAMAYLLTPVFNWLHARFAPALQKHVKNPRRAARAAKFLSTTLSVLLALLLVAALLWMVLPQVISSIVGLVESNLLTNSIQNVTGWIEDTLQNNPQFEAAAQRVYAEAVAALTAWVKTDMLPQLTNLMSGLLGTLTFFKNVFIGIIIAIYVLNSKQLFAAQAKKLLYGCLSTRRANIVLDNARFTHRVFGGFINGKLLDSLIIGILCFVGMTALRMPYAMLISVVVGVTNIIPFFGPFIGAIPSGLLILLIDPLKALYFVLFILALQQFDGNILGPKILGDSTGLSSFWVMFAILLAGGLFGFVGMVVGVPLFAVLYSILSGLVCHSLRRRGMPEETQAYYELDHVDERTHDILYNEAPARPAAGSADRPE</sequence>
<feature type="transmembrane region" description="Helical" evidence="8">
    <location>
        <begin position="88"/>
        <end position="113"/>
    </location>
</feature>
<evidence type="ECO:0000256" key="7">
    <source>
        <dbReference type="ARBA" id="ARBA00023136"/>
    </source>
</evidence>
<dbReference type="Pfam" id="PF01594">
    <property type="entry name" value="AI-2E_transport"/>
    <property type="match status" value="1"/>
</dbReference>
<dbReference type="PANTHER" id="PTHR21716">
    <property type="entry name" value="TRANSMEMBRANE PROTEIN"/>
    <property type="match status" value="1"/>
</dbReference>
<evidence type="ECO:0000313" key="13">
    <source>
        <dbReference type="Proteomes" id="UP000431913"/>
    </source>
</evidence>
<keyword evidence="6 8" id="KW-1133">Transmembrane helix</keyword>
<evidence type="ECO:0000256" key="6">
    <source>
        <dbReference type="ARBA" id="ARBA00022989"/>
    </source>
</evidence>
<dbReference type="Proteomes" id="UP000431913">
    <property type="component" value="Unassembled WGS sequence"/>
</dbReference>
<dbReference type="GeneID" id="42856316"/>
<feature type="transmembrane region" description="Helical" evidence="8">
    <location>
        <begin position="180"/>
        <end position="205"/>
    </location>
</feature>
<dbReference type="EMBL" id="VUNJ01000001">
    <property type="protein sequence ID" value="MST90399.1"/>
    <property type="molecule type" value="Genomic_DNA"/>
</dbReference>
<feature type="transmembrane region" description="Helical" evidence="8">
    <location>
        <begin position="12"/>
        <end position="31"/>
    </location>
</feature>
<reference evidence="9" key="1">
    <citation type="submission" date="2015-02" db="EMBL/GenBank/DDBJ databases">
        <title>A novel member of the family Ruminococcaceae isolated from human feces.</title>
        <authorList>
            <person name="Shkoporov A.N."/>
            <person name="Chaplin A.V."/>
            <person name="Motuzova O.V."/>
            <person name="Kafarskaia L.I."/>
            <person name="Khokhlova E.V."/>
            <person name="Efimov B.A."/>
        </authorList>
    </citation>
    <scope>NUCLEOTIDE SEQUENCE [LARGE SCALE GENOMIC DNA]</scope>
    <source>
        <strain evidence="9">585-1</strain>
    </source>
</reference>
<evidence type="ECO:0000256" key="1">
    <source>
        <dbReference type="ARBA" id="ARBA00004651"/>
    </source>
</evidence>
<reference evidence="10 13" key="3">
    <citation type="submission" date="2019-08" db="EMBL/GenBank/DDBJ databases">
        <title>In-depth cultivation of the pig gut microbiome towards novel bacterial diversity and tailored functional studies.</title>
        <authorList>
            <person name="Wylensek D."/>
            <person name="Hitch T.C.A."/>
            <person name="Clavel T."/>
        </authorList>
    </citation>
    <scope>NUCLEOTIDE SEQUENCE [LARGE SCALE GENOMIC DNA]</scope>
    <source>
        <strain evidence="10 13">WCA3-601-WT-6J</strain>
    </source>
</reference>
<evidence type="ECO:0000256" key="4">
    <source>
        <dbReference type="ARBA" id="ARBA00022475"/>
    </source>
</evidence>
<dbReference type="PANTHER" id="PTHR21716:SF53">
    <property type="entry name" value="PERMEASE PERM-RELATED"/>
    <property type="match status" value="1"/>
</dbReference>
<accession>A0A0D8J3I3</accession>
<dbReference type="InterPro" id="IPR002549">
    <property type="entry name" value="AI-2E-like"/>
</dbReference>
<organism evidence="9 12">
    <name type="scientific">Ruthenibacterium lactatiformans</name>
    <dbReference type="NCBI Taxonomy" id="1550024"/>
    <lineage>
        <taxon>Bacteria</taxon>
        <taxon>Bacillati</taxon>
        <taxon>Bacillota</taxon>
        <taxon>Clostridia</taxon>
        <taxon>Eubacteriales</taxon>
        <taxon>Oscillospiraceae</taxon>
        <taxon>Ruthenibacterium</taxon>
    </lineage>
</organism>
<keyword evidence="7 8" id="KW-0472">Membrane</keyword>
<comment type="subcellular location">
    <subcellularLocation>
        <location evidence="1">Cell membrane</location>
        <topology evidence="1">Multi-pass membrane protein</topology>
    </subcellularLocation>
</comment>